<dbReference type="EMBL" id="JBHLWK010000008">
    <property type="protein sequence ID" value="MFC0203656.1"/>
    <property type="molecule type" value="Genomic_DNA"/>
</dbReference>
<dbReference type="InterPro" id="IPR019665">
    <property type="entry name" value="OxRdtase/DH_put_Rossmann_dom"/>
</dbReference>
<evidence type="ECO:0000259" key="2">
    <source>
        <dbReference type="Pfam" id="PF10728"/>
    </source>
</evidence>
<keyword evidence="4" id="KW-1185">Reference proteome</keyword>
<dbReference type="Gene3D" id="1.10.1040.20">
    <property type="entry name" value="ProC-like, C-terminal domain"/>
    <property type="match status" value="1"/>
</dbReference>
<dbReference type="PANTHER" id="PTHR40459">
    <property type="entry name" value="CONSERVED HYPOTHETICAL ALANINE AND LEUCINE RICH PROTEIN"/>
    <property type="match status" value="1"/>
</dbReference>
<evidence type="ECO:0000313" key="3">
    <source>
        <dbReference type="EMBL" id="MFC0203656.1"/>
    </source>
</evidence>
<organism evidence="3 4">
    <name type="scientific">Novosphingobium soli</name>
    <dbReference type="NCBI Taxonomy" id="574956"/>
    <lineage>
        <taxon>Bacteria</taxon>
        <taxon>Pseudomonadati</taxon>
        <taxon>Pseudomonadota</taxon>
        <taxon>Alphaproteobacteria</taxon>
        <taxon>Sphingomonadales</taxon>
        <taxon>Sphingomonadaceae</taxon>
        <taxon>Novosphingobium</taxon>
    </lineage>
</organism>
<name>A0ABV6CSD8_9SPHN</name>
<reference evidence="3 4" key="1">
    <citation type="submission" date="2024-09" db="EMBL/GenBank/DDBJ databases">
        <authorList>
            <person name="Sun Q."/>
            <person name="Mori K."/>
        </authorList>
    </citation>
    <scope>NUCLEOTIDE SEQUENCE [LARGE SCALE GENOMIC DNA]</scope>
    <source>
        <strain evidence="3 4">CCM 7706</strain>
    </source>
</reference>
<dbReference type="Pfam" id="PF10727">
    <property type="entry name" value="Rossmann-like"/>
    <property type="match status" value="1"/>
</dbReference>
<sequence length="302" mass="30583">MTLARRIGIVGSGRVARALARGLGAHSAAAPLLWGRTVQRAQEAAASQGWTAVQGLHELVEACDLIALAVSDDAVQGVVTELSELPFPADRAALVFHVSGARGVAVLDPLRSQGVRTAAIHPVMTFTGDHELERGRLVGARFAVTASGRAALEGARAVVAALGGVFVEIAEADRALYHAALCHGANHLVTLLSGAMEGLAAAGVAQPGALLAPLVHAALENTLEQGFGALSGPLLRGDSGTIAGHLAALEATSPALQEAYRAMARATLEGLEGRETAELRALLGAGRPGRGGAVDAEAGSGR</sequence>
<dbReference type="RefSeq" id="WP_379486422.1">
    <property type="nucleotide sequence ID" value="NZ_JBHLWK010000008.1"/>
</dbReference>
<dbReference type="Gene3D" id="3.40.50.720">
    <property type="entry name" value="NAD(P)-binding Rossmann-like Domain"/>
    <property type="match status" value="1"/>
</dbReference>
<dbReference type="PANTHER" id="PTHR40459:SF1">
    <property type="entry name" value="CONSERVED HYPOTHETICAL ALANINE AND LEUCINE RICH PROTEIN"/>
    <property type="match status" value="1"/>
</dbReference>
<proteinExistence type="predicted"/>
<dbReference type="InterPro" id="IPR036291">
    <property type="entry name" value="NAD(P)-bd_dom_sf"/>
</dbReference>
<dbReference type="InterPro" id="IPR018931">
    <property type="entry name" value="DUF2520"/>
</dbReference>
<feature type="domain" description="Putative oxidoreductase/dehydrogenase Rossmann-like" evidence="1">
    <location>
        <begin position="6"/>
        <end position="122"/>
    </location>
</feature>
<dbReference type="InterPro" id="IPR037108">
    <property type="entry name" value="TM1727-like_C_sf"/>
</dbReference>
<dbReference type="Proteomes" id="UP001589798">
    <property type="component" value="Unassembled WGS sequence"/>
</dbReference>
<feature type="domain" description="DUF2520" evidence="2">
    <location>
        <begin position="142"/>
        <end position="267"/>
    </location>
</feature>
<evidence type="ECO:0000259" key="1">
    <source>
        <dbReference type="Pfam" id="PF10727"/>
    </source>
</evidence>
<comment type="caution">
    <text evidence="3">The sequence shown here is derived from an EMBL/GenBank/DDBJ whole genome shotgun (WGS) entry which is preliminary data.</text>
</comment>
<dbReference type="InterPro" id="IPR008927">
    <property type="entry name" value="6-PGluconate_DH-like_C_sf"/>
</dbReference>
<accession>A0ABV6CSD8</accession>
<dbReference type="SUPFAM" id="SSF51735">
    <property type="entry name" value="NAD(P)-binding Rossmann-fold domains"/>
    <property type="match status" value="1"/>
</dbReference>
<dbReference type="Pfam" id="PF10728">
    <property type="entry name" value="DUF2520"/>
    <property type="match status" value="1"/>
</dbReference>
<dbReference type="SUPFAM" id="SSF48179">
    <property type="entry name" value="6-phosphogluconate dehydrogenase C-terminal domain-like"/>
    <property type="match status" value="1"/>
</dbReference>
<gene>
    <name evidence="3" type="ORF">ACFFJC_05135</name>
</gene>
<protein>
    <submittedName>
        <fullName evidence="3">Rossmann-like and DUF2520 domain-containing protein</fullName>
    </submittedName>
</protein>
<evidence type="ECO:0000313" key="4">
    <source>
        <dbReference type="Proteomes" id="UP001589798"/>
    </source>
</evidence>